<evidence type="ECO:0000256" key="12">
    <source>
        <dbReference type="RuleBase" id="RU003357"/>
    </source>
</evidence>
<evidence type="ECO:0000256" key="3">
    <source>
        <dbReference type="ARBA" id="ARBA00022452"/>
    </source>
</evidence>
<keyword evidence="9 11" id="KW-0472">Membrane</keyword>
<dbReference type="GO" id="GO:0006826">
    <property type="term" value="P:iron ion transport"/>
    <property type="evidence" value="ECO:0007669"/>
    <property type="project" value="UniProtKB-KW"/>
</dbReference>
<keyword evidence="6" id="KW-0408">Iron</keyword>
<dbReference type="EMBL" id="JACIDT010000005">
    <property type="protein sequence ID" value="MBB3926110.1"/>
    <property type="molecule type" value="Genomic_DNA"/>
</dbReference>
<protein>
    <submittedName>
        <fullName evidence="16">Iron complex outermembrane receptor protein</fullName>
    </submittedName>
</protein>
<dbReference type="RefSeq" id="WP_188071653.1">
    <property type="nucleotide sequence ID" value="NZ_BSPS01000008.1"/>
</dbReference>
<keyword evidence="5 11" id="KW-0812">Transmembrane</keyword>
<comment type="caution">
    <text evidence="16">The sequence shown here is derived from an EMBL/GenBank/DDBJ whole genome shotgun (WGS) entry which is preliminary data.</text>
</comment>
<dbReference type="PROSITE" id="PS52016">
    <property type="entry name" value="TONB_DEPENDENT_REC_3"/>
    <property type="match status" value="1"/>
</dbReference>
<evidence type="ECO:0000256" key="9">
    <source>
        <dbReference type="ARBA" id="ARBA00023136"/>
    </source>
</evidence>
<sequence length="772" mass="83638">MGGLRFFGASALAIALWTPGAIAQQAAAPQAAEAVVDGEIIVTAQRRNERLVDVPIAITAASAEDLNRVRITDASRLQLVAPGLTWGSQGADAFPAVRGVRTQLVSAQSDPVIGYYIDGIYQSRTQQQSFPLFDIGRVEVQRGPQGTLYGRNTFGGNISVVTAQPTDELAAGLNGQIGNYNLGRIDGFVNLPLGEKAQLRVSGIHVEHEGYVRSLTNPSIDINDENQDAVRATLRLLPTESLEVTLTGAYWDRHENGGGAYGYRIGGTLIDPVTGQQSINGVPVAVNPTVRNGTAFVNGVDVGVPVAGNAWQNEWDYTPFLTLKEYYFTGQIAYDAGPVALKSITGYNNFRANRSADLDQSSVVFPAAGVSGGFSGSGYQAANTGVETFSQELQIASNDKSSPLEWIAGLYYFHDKIAENYSQVYTAPSATALSTRSRTRINTKAYAAYAQASYALVPDRLKVIGGIRYSEETKGYHITNYTAPVGTEDFATQTPAQSSGDPKFKKVTWRGGLEYKATRNNMVYATVSTGFSSGGINNNSNNPLVPESYDPQTVTAYEIGTKNRFMGGRLAVDLSLFYNDFKNLQITILDAVTNISYYASAGAARSYGAELDVKTMPFDGFHIDVTASLLNAKFTEYLRPNPFYSATNGDPVQVDLSGKRVPMSPKLKTTTNVYYDIDLGDNGRLTPGATWLYSTSYYSTDYNTALDRQKAYSLFDASLRWTTASEKFFLEGYANNIGNKAVLYSSTVGNRARIQQSFGPPRTYGLRAGVKF</sequence>
<evidence type="ECO:0000256" key="11">
    <source>
        <dbReference type="PROSITE-ProRule" id="PRU01360"/>
    </source>
</evidence>
<keyword evidence="17" id="KW-1185">Reference proteome</keyword>
<keyword evidence="10 11" id="KW-0998">Cell outer membrane</keyword>
<evidence type="ECO:0000256" key="5">
    <source>
        <dbReference type="ARBA" id="ARBA00022692"/>
    </source>
</evidence>
<feature type="domain" description="TonB-dependent receptor plug" evidence="15">
    <location>
        <begin position="52"/>
        <end position="156"/>
    </location>
</feature>
<dbReference type="AlphaFoldDB" id="A0A7W6BLS2"/>
<evidence type="ECO:0000256" key="4">
    <source>
        <dbReference type="ARBA" id="ARBA00022496"/>
    </source>
</evidence>
<organism evidence="16 17">
    <name type="scientific">Sphingobium jiangsuense</name>
    <dbReference type="NCBI Taxonomy" id="870476"/>
    <lineage>
        <taxon>Bacteria</taxon>
        <taxon>Pseudomonadati</taxon>
        <taxon>Pseudomonadota</taxon>
        <taxon>Alphaproteobacteria</taxon>
        <taxon>Sphingomonadales</taxon>
        <taxon>Sphingomonadaceae</taxon>
        <taxon>Sphingobium</taxon>
    </lineage>
</organism>
<evidence type="ECO:0000259" key="15">
    <source>
        <dbReference type="Pfam" id="PF07715"/>
    </source>
</evidence>
<evidence type="ECO:0000256" key="2">
    <source>
        <dbReference type="ARBA" id="ARBA00022448"/>
    </source>
</evidence>
<feature type="signal peptide" evidence="13">
    <location>
        <begin position="1"/>
        <end position="23"/>
    </location>
</feature>
<dbReference type="GO" id="GO:0009279">
    <property type="term" value="C:cell outer membrane"/>
    <property type="evidence" value="ECO:0007669"/>
    <property type="project" value="UniProtKB-SubCell"/>
</dbReference>
<dbReference type="InterPro" id="IPR039426">
    <property type="entry name" value="TonB-dep_rcpt-like"/>
</dbReference>
<evidence type="ECO:0000313" key="17">
    <source>
        <dbReference type="Proteomes" id="UP000571950"/>
    </source>
</evidence>
<proteinExistence type="inferred from homology"/>
<keyword evidence="8 12" id="KW-0798">TonB box</keyword>
<evidence type="ECO:0000256" key="1">
    <source>
        <dbReference type="ARBA" id="ARBA00004571"/>
    </source>
</evidence>
<keyword evidence="16" id="KW-0675">Receptor</keyword>
<evidence type="ECO:0000256" key="7">
    <source>
        <dbReference type="ARBA" id="ARBA00023065"/>
    </source>
</evidence>
<evidence type="ECO:0000256" key="8">
    <source>
        <dbReference type="ARBA" id="ARBA00023077"/>
    </source>
</evidence>
<keyword evidence="3 11" id="KW-1134">Transmembrane beta strand</keyword>
<dbReference type="InterPro" id="IPR000531">
    <property type="entry name" value="Beta-barrel_TonB"/>
</dbReference>
<dbReference type="SUPFAM" id="SSF56935">
    <property type="entry name" value="Porins"/>
    <property type="match status" value="1"/>
</dbReference>
<dbReference type="PANTHER" id="PTHR32552">
    <property type="entry name" value="FERRICHROME IRON RECEPTOR-RELATED"/>
    <property type="match status" value="1"/>
</dbReference>
<dbReference type="Pfam" id="PF00593">
    <property type="entry name" value="TonB_dep_Rec_b-barrel"/>
    <property type="match status" value="1"/>
</dbReference>
<evidence type="ECO:0000256" key="13">
    <source>
        <dbReference type="SAM" id="SignalP"/>
    </source>
</evidence>
<evidence type="ECO:0000256" key="10">
    <source>
        <dbReference type="ARBA" id="ARBA00023237"/>
    </source>
</evidence>
<dbReference type="PANTHER" id="PTHR32552:SF81">
    <property type="entry name" value="TONB-DEPENDENT OUTER MEMBRANE RECEPTOR"/>
    <property type="match status" value="1"/>
</dbReference>
<dbReference type="InterPro" id="IPR036942">
    <property type="entry name" value="Beta-barrel_TonB_sf"/>
</dbReference>
<evidence type="ECO:0000259" key="14">
    <source>
        <dbReference type="Pfam" id="PF00593"/>
    </source>
</evidence>
<keyword evidence="13" id="KW-0732">Signal</keyword>
<gene>
    <name evidence="16" type="ORF">GGR43_001825</name>
</gene>
<evidence type="ECO:0000256" key="6">
    <source>
        <dbReference type="ARBA" id="ARBA00023004"/>
    </source>
</evidence>
<keyword evidence="7" id="KW-0406">Ion transport</keyword>
<comment type="subcellular location">
    <subcellularLocation>
        <location evidence="1 11">Cell outer membrane</location>
        <topology evidence="1 11">Multi-pass membrane protein</topology>
    </subcellularLocation>
</comment>
<accession>A0A7W6BLS2</accession>
<dbReference type="Gene3D" id="2.40.170.20">
    <property type="entry name" value="TonB-dependent receptor, beta-barrel domain"/>
    <property type="match status" value="1"/>
</dbReference>
<comment type="similarity">
    <text evidence="11 12">Belongs to the TonB-dependent receptor family.</text>
</comment>
<keyword evidence="2 11" id="KW-0813">Transport</keyword>
<dbReference type="Proteomes" id="UP000571950">
    <property type="component" value="Unassembled WGS sequence"/>
</dbReference>
<feature type="chain" id="PRO_5030770021" evidence="13">
    <location>
        <begin position="24"/>
        <end position="772"/>
    </location>
</feature>
<feature type="domain" description="TonB-dependent receptor-like beta-barrel" evidence="14">
    <location>
        <begin position="300"/>
        <end position="737"/>
    </location>
</feature>
<name>A0A7W6BLS2_9SPHN</name>
<dbReference type="Pfam" id="PF07715">
    <property type="entry name" value="Plug"/>
    <property type="match status" value="1"/>
</dbReference>
<evidence type="ECO:0000313" key="16">
    <source>
        <dbReference type="EMBL" id="MBB3926110.1"/>
    </source>
</evidence>
<keyword evidence="4" id="KW-0410">Iron transport</keyword>
<dbReference type="InterPro" id="IPR012910">
    <property type="entry name" value="Plug_dom"/>
</dbReference>
<reference evidence="16 17" key="1">
    <citation type="submission" date="2020-08" db="EMBL/GenBank/DDBJ databases">
        <title>Genomic Encyclopedia of Type Strains, Phase IV (KMG-IV): sequencing the most valuable type-strain genomes for metagenomic binning, comparative biology and taxonomic classification.</title>
        <authorList>
            <person name="Goeker M."/>
        </authorList>
    </citation>
    <scope>NUCLEOTIDE SEQUENCE [LARGE SCALE GENOMIC DNA]</scope>
    <source>
        <strain evidence="16 17">DSM 26189</strain>
    </source>
</reference>